<dbReference type="EMBL" id="AL939131">
    <property type="protein sequence ID" value="CAB92211.1"/>
    <property type="molecule type" value="Genomic_DNA"/>
</dbReference>
<name>Q9KYL9_STRCO</name>
<dbReference type="eggNOG" id="ENOG5032R8Z">
    <property type="taxonomic scope" value="Bacteria"/>
</dbReference>
<dbReference type="STRING" id="100226.gene:17765028"/>
<reference evidence="1 2" key="1">
    <citation type="journal article" date="1996" name="Mol. Microbiol.">
        <title>A set of ordered cosmids and a detailed genetic and physical map for the 8 Mb Streptomyces coelicolor A3(2) chromosome.</title>
        <authorList>
            <person name="Redenbach M."/>
            <person name="Kieser H.M."/>
            <person name="Denapaite D."/>
            <person name="Eichner A."/>
            <person name="Cullum J."/>
            <person name="Kinashi H."/>
            <person name="Hopwood D.A."/>
        </authorList>
    </citation>
    <scope>NUCLEOTIDE SEQUENCE [LARGE SCALE GENOMIC DNA]</scope>
    <source>
        <strain evidence="2">ATCC BAA-471 / A3(2) / M145</strain>
    </source>
</reference>
<dbReference type="InParanoid" id="Q9KYL9"/>
<accession>Q9KYL9</accession>
<gene>
    <name evidence="1" type="ordered locus">SCO7368</name>
    <name evidence="1" type="ORF">SC9H11.22</name>
</gene>
<dbReference type="KEGG" id="sco:SCO7368"/>
<dbReference type="PATRIC" id="fig|100226.15.peg.7472"/>
<evidence type="ECO:0000313" key="1">
    <source>
        <dbReference type="EMBL" id="CAB92211.1"/>
    </source>
</evidence>
<dbReference type="AlphaFoldDB" id="Q9KYL9"/>
<keyword evidence="2" id="KW-1185">Reference proteome</keyword>
<dbReference type="HOGENOM" id="CLU_1509722_0_0_11"/>
<dbReference type="PaxDb" id="100226-SCO7368"/>
<sequence>MFPTTSSSDGPAVHTDLSPVIAATAQWLTRAYPASGGALAGALCEAQARQAVTVAARLRYPTPMDVALLGVAGPGGSARLDRITGADGATPTDPDADAWRTWVDEVVASWAACLLSDPALAGPAVAALAEGGPSAGTPAEFRRLLAPGDADRRAAALLRHPDLVAPVAVLHHAGLLARLDPGRALVA</sequence>
<dbReference type="OrthoDB" id="3629483at2"/>
<dbReference type="EMBL" id="AL645882">
    <property type="protein sequence ID" value="CAB92211.1"/>
    <property type="molecule type" value="Genomic_DNA"/>
</dbReference>
<reference evidence="1 2" key="2">
    <citation type="journal article" date="2002" name="Nature">
        <title>Complete genome sequence of the model actinomycete Streptomyces coelicolor A3(2).</title>
        <authorList>
            <person name="Bentley S.D."/>
            <person name="Chater K.F."/>
            <person name="Cerdeno-Tarraga A.M."/>
            <person name="Challis G.L."/>
            <person name="Thomson N.R."/>
            <person name="James K.D."/>
            <person name="Harris D.E."/>
            <person name="Quail M.A."/>
            <person name="Kieser H."/>
            <person name="Harper D."/>
            <person name="Bateman A."/>
            <person name="Brown S."/>
            <person name="Chandra G."/>
            <person name="Chen C.W."/>
            <person name="Collins M."/>
            <person name="Cronin A."/>
            <person name="Fraser A."/>
            <person name="Goble A."/>
            <person name="Hidalgo J."/>
            <person name="Hornsby T."/>
            <person name="Howarth S."/>
            <person name="Huang C.H."/>
            <person name="Kieser T."/>
            <person name="Larke L."/>
            <person name="Murphy L."/>
            <person name="Oliver K."/>
            <person name="O'Neil S."/>
            <person name="Rabbinowitsch E."/>
            <person name="Rajandream M.A."/>
            <person name="Rutherford K."/>
            <person name="Rutter S."/>
            <person name="Seeger K."/>
            <person name="Saunders D."/>
            <person name="Sharp S."/>
            <person name="Squares R."/>
            <person name="Squares S."/>
            <person name="Taylor K."/>
            <person name="Warren T."/>
            <person name="Wietzorrek A."/>
            <person name="Woodward J."/>
            <person name="Barrell B.G."/>
            <person name="Parkhill J."/>
            <person name="Hopwood D.A."/>
        </authorList>
    </citation>
    <scope>NUCLEOTIDE SEQUENCE [LARGE SCALE GENOMIC DNA]</scope>
    <source>
        <strain evidence="2">ATCC BAA-471 / A3(2) / M145</strain>
    </source>
</reference>
<dbReference type="Proteomes" id="UP000001973">
    <property type="component" value="Chromosome"/>
</dbReference>
<proteinExistence type="predicted"/>
<protein>
    <submittedName>
        <fullName evidence="1">Uncharacterized protein</fullName>
    </submittedName>
</protein>
<organism evidence="1 2">
    <name type="scientific">Streptomyces coelicolor (strain ATCC BAA-471 / A3(2) / M145)</name>
    <dbReference type="NCBI Taxonomy" id="100226"/>
    <lineage>
        <taxon>Bacteria</taxon>
        <taxon>Bacillati</taxon>
        <taxon>Actinomycetota</taxon>
        <taxon>Actinomycetes</taxon>
        <taxon>Kitasatosporales</taxon>
        <taxon>Streptomycetaceae</taxon>
        <taxon>Streptomyces</taxon>
        <taxon>Streptomyces albidoflavus group</taxon>
    </lineage>
</organism>
<evidence type="ECO:0000313" key="2">
    <source>
        <dbReference type="Proteomes" id="UP000001973"/>
    </source>
</evidence>